<dbReference type="PANTHER" id="PTHR15691:SF6">
    <property type="entry name" value="WASH COMPLEX SUBUNIT 5"/>
    <property type="match status" value="1"/>
</dbReference>
<dbReference type="Proteomes" id="UP000623129">
    <property type="component" value="Unassembled WGS sequence"/>
</dbReference>
<dbReference type="PANTHER" id="PTHR15691">
    <property type="entry name" value="WASH COMPLEX SUBUNIT 5"/>
    <property type="match status" value="1"/>
</dbReference>
<dbReference type="InterPro" id="IPR019393">
    <property type="entry name" value="WASH_strumpellin"/>
</dbReference>
<dbReference type="OrthoDB" id="565118at2759"/>
<keyword evidence="3" id="KW-1185">Reference proteome</keyword>
<dbReference type="GO" id="GO:0007032">
    <property type="term" value="P:endosome organization"/>
    <property type="evidence" value="ECO:0007669"/>
    <property type="project" value="TreeGrafter"/>
</dbReference>
<evidence type="ECO:0000313" key="2">
    <source>
        <dbReference type="EMBL" id="KAF3323569.1"/>
    </source>
</evidence>
<comment type="caution">
    <text evidence="2">The sequence shown here is derived from an EMBL/GenBank/DDBJ whole genome shotgun (WGS) entry which is preliminary data.</text>
</comment>
<sequence>MENSQHLLSLAKNCNFTLRWLLLHRMSNEKKAREIVMTVCTAHQVDKESLLHLLLKASKVEYDLKEMYSELLSDREVMWHEKKRFVFYCIKDVSQNHFTSSASLSKFKNKTLKEWFDNILSEVNLLEYAGGAGSPNRAIYRIISALKDLEQIQENNIQTKDAMLKAQKSLHDMIKILSLDNQTIRALLVITDGLYAWGYLEEFQENLKNKIKKDTSVLLALNAFFLKFQSLLSAPLQRIAECKSKDLACISNYYSTEYSAGILAILEIVPVILLDIGLHDESSHPFYLQSNHINKETIEDFIQVDEQLKGARRAAKLCVISEGIQLMSRTFDGILNLNLKSWLEEKLRKEIARQLEAKLGSFFLSSHGKDDLERCMHSLFNYITLQSKKLELLQDILHMHGTHLWHESFTSVLDACAMREETEIKIQQSLNFKNLVPNPKSFMGNCYHVNAQKSCPNFVTTESLLLMLVFCTCGNSKLQGCCCKR</sequence>
<gene>
    <name evidence="2" type="ORF">FCM35_KLT12300</name>
</gene>
<dbReference type="GO" id="GO:0051125">
    <property type="term" value="P:regulation of actin nucleation"/>
    <property type="evidence" value="ECO:0007669"/>
    <property type="project" value="TreeGrafter"/>
</dbReference>
<dbReference type="GO" id="GO:0005768">
    <property type="term" value="C:endosome"/>
    <property type="evidence" value="ECO:0007669"/>
    <property type="project" value="TreeGrafter"/>
</dbReference>
<accession>A0A833QQI1</accession>
<dbReference type="Pfam" id="PF10266">
    <property type="entry name" value="Strumpellin"/>
    <property type="match status" value="1"/>
</dbReference>
<dbReference type="AlphaFoldDB" id="A0A833QQI1"/>
<name>A0A833QQI1_9POAL</name>
<proteinExistence type="inferred from homology"/>
<dbReference type="EMBL" id="SWLB01000023">
    <property type="protein sequence ID" value="KAF3323569.1"/>
    <property type="molecule type" value="Genomic_DNA"/>
</dbReference>
<evidence type="ECO:0000256" key="1">
    <source>
        <dbReference type="ARBA" id="ARBA00006224"/>
    </source>
</evidence>
<dbReference type="GO" id="GO:0030041">
    <property type="term" value="P:actin filament polymerization"/>
    <property type="evidence" value="ECO:0007669"/>
    <property type="project" value="TreeGrafter"/>
</dbReference>
<dbReference type="GO" id="GO:0140285">
    <property type="term" value="P:endosome fission"/>
    <property type="evidence" value="ECO:0007669"/>
    <property type="project" value="TreeGrafter"/>
</dbReference>
<comment type="similarity">
    <text evidence="1">Belongs to the strumpellin family.</text>
</comment>
<dbReference type="GO" id="GO:0071203">
    <property type="term" value="C:WASH complex"/>
    <property type="evidence" value="ECO:0007669"/>
    <property type="project" value="InterPro"/>
</dbReference>
<reference evidence="2" key="1">
    <citation type="submission" date="2020-01" db="EMBL/GenBank/DDBJ databases">
        <title>Genome sequence of Kobresia littledalei, the first chromosome-level genome in the family Cyperaceae.</title>
        <authorList>
            <person name="Qu G."/>
        </authorList>
    </citation>
    <scope>NUCLEOTIDE SEQUENCE</scope>
    <source>
        <strain evidence="2">C.B.Clarke</strain>
        <tissue evidence="2">Leaf</tissue>
    </source>
</reference>
<protein>
    <submittedName>
        <fullName evidence="2">WASH complex subunit strumpellin</fullName>
    </submittedName>
</protein>
<evidence type="ECO:0000313" key="3">
    <source>
        <dbReference type="Proteomes" id="UP000623129"/>
    </source>
</evidence>
<organism evidence="2 3">
    <name type="scientific">Carex littledalei</name>
    <dbReference type="NCBI Taxonomy" id="544730"/>
    <lineage>
        <taxon>Eukaryota</taxon>
        <taxon>Viridiplantae</taxon>
        <taxon>Streptophyta</taxon>
        <taxon>Embryophyta</taxon>
        <taxon>Tracheophyta</taxon>
        <taxon>Spermatophyta</taxon>
        <taxon>Magnoliopsida</taxon>
        <taxon>Liliopsida</taxon>
        <taxon>Poales</taxon>
        <taxon>Cyperaceae</taxon>
        <taxon>Cyperoideae</taxon>
        <taxon>Cariceae</taxon>
        <taxon>Carex</taxon>
        <taxon>Carex subgen. Euthyceras</taxon>
    </lineage>
</organism>